<dbReference type="Proteomes" id="UP000688137">
    <property type="component" value="Unassembled WGS sequence"/>
</dbReference>
<organism evidence="1 2">
    <name type="scientific">Paramecium primaurelia</name>
    <dbReference type="NCBI Taxonomy" id="5886"/>
    <lineage>
        <taxon>Eukaryota</taxon>
        <taxon>Sar</taxon>
        <taxon>Alveolata</taxon>
        <taxon>Ciliophora</taxon>
        <taxon>Intramacronucleata</taxon>
        <taxon>Oligohymenophorea</taxon>
        <taxon>Peniculida</taxon>
        <taxon>Parameciidae</taxon>
        <taxon>Paramecium</taxon>
    </lineage>
</organism>
<dbReference type="EMBL" id="CAJJDM010000090">
    <property type="protein sequence ID" value="CAD8091257.1"/>
    <property type="molecule type" value="Genomic_DNA"/>
</dbReference>
<dbReference type="PANTHER" id="PTHR19920">
    <property type="entry name" value="WD40 PROTEIN CIAO1"/>
    <property type="match status" value="1"/>
</dbReference>
<comment type="caution">
    <text evidence="1">The sequence shown here is derived from an EMBL/GenBank/DDBJ whole genome shotgun (WGS) entry which is preliminary data.</text>
</comment>
<dbReference type="GO" id="GO:0016226">
    <property type="term" value="P:iron-sulfur cluster assembly"/>
    <property type="evidence" value="ECO:0007669"/>
    <property type="project" value="TreeGrafter"/>
</dbReference>
<dbReference type="Pfam" id="PF00400">
    <property type="entry name" value="WD40"/>
    <property type="match status" value="1"/>
</dbReference>
<evidence type="ECO:0000313" key="2">
    <source>
        <dbReference type="Proteomes" id="UP000688137"/>
    </source>
</evidence>
<dbReference type="PANTHER" id="PTHR19920:SF0">
    <property type="entry name" value="CYTOSOLIC IRON-SULFUR PROTEIN ASSEMBLY PROTEIN CIAO1-RELATED"/>
    <property type="match status" value="1"/>
</dbReference>
<keyword evidence="2" id="KW-1185">Reference proteome</keyword>
<protein>
    <recommendedName>
        <fullName evidence="3">WD40-repeat-containing domain</fullName>
    </recommendedName>
</protein>
<dbReference type="InterPro" id="IPR001680">
    <property type="entry name" value="WD40_rpt"/>
</dbReference>
<accession>A0A8S1NDT9</accession>
<dbReference type="GO" id="GO:0097361">
    <property type="term" value="C:cytosolic [4Fe-4S] assembly targeting complex"/>
    <property type="evidence" value="ECO:0007669"/>
    <property type="project" value="TreeGrafter"/>
</dbReference>
<dbReference type="AlphaFoldDB" id="A0A8S1NDT9"/>
<proteinExistence type="predicted"/>
<sequence>MFQPQFSYELQSKPFYELSLCFAIAINHNNNQLIAGDYTQIKLFQFKDGVLRLLKILNNSGDMTTLNYFKTKPNFISGSYDALLKLWPQTNISSSKYLVKLPKCSDSINCLVIHPSEDLIICGSNSIEFWSSSSEITQHQQWVQYQTISHENSIYLGLSLNQNGDELISCGNNNVILVMKGSNTQKWIIIKTINVENNGARLAYISDQIFAFQPYKSNYLQIYTSNKLSGDYIKSQDISVKGGNESCYEYFSAIYVPQKQIILFKNGQTINIIHISSTKLEQQQDMQFNLLQSIQFRTQSIFGTMSDNGEYLITWDYHTGQIQLRKYMKKQ</sequence>
<dbReference type="SMART" id="SM00320">
    <property type="entry name" value="WD40"/>
    <property type="match status" value="4"/>
</dbReference>
<name>A0A8S1NDT9_PARPR</name>
<evidence type="ECO:0008006" key="3">
    <source>
        <dbReference type="Google" id="ProtNLM"/>
    </source>
</evidence>
<reference evidence="1" key="1">
    <citation type="submission" date="2021-01" db="EMBL/GenBank/DDBJ databases">
        <authorList>
            <consortium name="Genoscope - CEA"/>
            <person name="William W."/>
        </authorList>
    </citation>
    <scope>NUCLEOTIDE SEQUENCE</scope>
</reference>
<evidence type="ECO:0000313" key="1">
    <source>
        <dbReference type="EMBL" id="CAD8091257.1"/>
    </source>
</evidence>
<gene>
    <name evidence="1" type="ORF">PPRIM_AZ9-3.1.T0870211</name>
</gene>